<accession>A0A8C3TIZ6</accession>
<dbReference type="Ensembl" id="ENSCUST00005000965.1">
    <property type="protein sequence ID" value="ENSCUSP00005000918.1"/>
    <property type="gene ID" value="ENSCUSG00005000612.1"/>
</dbReference>
<feature type="compositionally biased region" description="Low complexity" evidence="1">
    <location>
        <begin position="47"/>
        <end position="58"/>
    </location>
</feature>
<evidence type="ECO:0000256" key="1">
    <source>
        <dbReference type="SAM" id="MobiDB-lite"/>
    </source>
</evidence>
<dbReference type="Proteomes" id="UP000694563">
    <property type="component" value="Chromosome 5"/>
</dbReference>
<feature type="region of interest" description="Disordered" evidence="1">
    <location>
        <begin position="38"/>
        <end position="78"/>
    </location>
</feature>
<sequence length="105" mass="11574">MHSDAAAVNFQLNSHLSTLANIHKIYHTLNRLNLTEDVGQDDHQTGSLRSCSSSDCFSKVMPPRKKRRPAAGDDLSAKKSRHDGFILSGLALTGRCCQPFPLQLQ</sequence>
<protein>
    <submittedName>
        <fullName evidence="2">Defective in cullin neddylation 1 domain containing 4</fullName>
    </submittedName>
</protein>
<evidence type="ECO:0000313" key="2">
    <source>
        <dbReference type="Ensembl" id="ENSCUSP00005000918.1"/>
    </source>
</evidence>
<organism evidence="2 3">
    <name type="scientific">Catharus ustulatus</name>
    <name type="common">Russet-backed thrush</name>
    <name type="synonym">Hylocichla ustulatus</name>
    <dbReference type="NCBI Taxonomy" id="91951"/>
    <lineage>
        <taxon>Eukaryota</taxon>
        <taxon>Metazoa</taxon>
        <taxon>Chordata</taxon>
        <taxon>Craniata</taxon>
        <taxon>Vertebrata</taxon>
        <taxon>Euteleostomi</taxon>
        <taxon>Archelosauria</taxon>
        <taxon>Archosauria</taxon>
        <taxon>Dinosauria</taxon>
        <taxon>Saurischia</taxon>
        <taxon>Theropoda</taxon>
        <taxon>Coelurosauria</taxon>
        <taxon>Aves</taxon>
        <taxon>Neognathae</taxon>
        <taxon>Neoaves</taxon>
        <taxon>Telluraves</taxon>
        <taxon>Australaves</taxon>
        <taxon>Passeriformes</taxon>
        <taxon>Turdidae</taxon>
        <taxon>Catharus</taxon>
    </lineage>
</organism>
<evidence type="ECO:0000313" key="3">
    <source>
        <dbReference type="Proteomes" id="UP000694563"/>
    </source>
</evidence>
<reference evidence="2" key="3">
    <citation type="submission" date="2025-09" db="UniProtKB">
        <authorList>
            <consortium name="Ensembl"/>
        </authorList>
    </citation>
    <scope>IDENTIFICATION</scope>
</reference>
<keyword evidence="3" id="KW-1185">Reference proteome</keyword>
<dbReference type="AlphaFoldDB" id="A0A8C3TIZ6"/>
<proteinExistence type="predicted"/>
<gene>
    <name evidence="2" type="primary">DCUN1D4</name>
</gene>
<name>A0A8C3TIZ6_CATUS</name>
<reference evidence="2" key="2">
    <citation type="submission" date="2025-08" db="UniProtKB">
        <authorList>
            <consortium name="Ensembl"/>
        </authorList>
    </citation>
    <scope>IDENTIFICATION</scope>
</reference>
<reference evidence="2" key="1">
    <citation type="submission" date="2020-10" db="EMBL/GenBank/DDBJ databases">
        <title>Catharus ustulatus (Swainson's thrush) genome, bCatUst1, primary haplotype v2.</title>
        <authorList>
            <person name="Delmore K."/>
            <person name="Vafadar M."/>
            <person name="Formenti G."/>
            <person name="Chow W."/>
            <person name="Pelan S."/>
            <person name="Howe K."/>
            <person name="Rhie A."/>
            <person name="Mountcastle J."/>
            <person name="Haase B."/>
            <person name="Fedrigo O."/>
            <person name="Jarvis E.D."/>
        </authorList>
    </citation>
    <scope>NUCLEOTIDE SEQUENCE [LARGE SCALE GENOMIC DNA]</scope>
</reference>